<reference evidence="1 2" key="1">
    <citation type="submission" date="2014-04" db="EMBL/GenBank/DDBJ databases">
        <authorList>
            <consortium name="DOE Joint Genome Institute"/>
            <person name="Kuo A."/>
            <person name="Kohler A."/>
            <person name="Costa M.D."/>
            <person name="Nagy L.G."/>
            <person name="Floudas D."/>
            <person name="Copeland A."/>
            <person name="Barry K.W."/>
            <person name="Cichocki N."/>
            <person name="Veneault-Fourrey C."/>
            <person name="LaButti K."/>
            <person name="Lindquist E.A."/>
            <person name="Lipzen A."/>
            <person name="Lundell T."/>
            <person name="Morin E."/>
            <person name="Murat C."/>
            <person name="Sun H."/>
            <person name="Tunlid A."/>
            <person name="Henrissat B."/>
            <person name="Grigoriev I.V."/>
            <person name="Hibbett D.S."/>
            <person name="Martin F."/>
            <person name="Nordberg H.P."/>
            <person name="Cantor M.N."/>
            <person name="Hua S.X."/>
        </authorList>
    </citation>
    <scope>NUCLEOTIDE SEQUENCE [LARGE SCALE GENOMIC DNA]</scope>
    <source>
        <strain evidence="1 2">441</strain>
    </source>
</reference>
<dbReference type="EMBL" id="KN833877">
    <property type="protein sequence ID" value="KIK15820.1"/>
    <property type="molecule type" value="Genomic_DNA"/>
</dbReference>
<gene>
    <name evidence="1" type="ORF">PISMIDRAFT_114603</name>
</gene>
<sequence>TLSGSLAVVKEAKGELITLAPAPRKFVEGILEQYIDSIPNDSDDEHSAKSGTGDLRIMETAIAKVEEIYSRALKGRVTLYEMCGVCPEWRATEDVCKGIRELIVLLEDVLCLAIQGTSTLAEAHFLDELAYQRCK</sequence>
<name>A0A0C9XTX4_9AGAM</name>
<feature type="non-terminal residue" evidence="1">
    <location>
        <position position="1"/>
    </location>
</feature>
<reference evidence="2" key="2">
    <citation type="submission" date="2015-01" db="EMBL/GenBank/DDBJ databases">
        <title>Evolutionary Origins and Diversification of the Mycorrhizal Mutualists.</title>
        <authorList>
            <consortium name="DOE Joint Genome Institute"/>
            <consortium name="Mycorrhizal Genomics Consortium"/>
            <person name="Kohler A."/>
            <person name="Kuo A."/>
            <person name="Nagy L.G."/>
            <person name="Floudas D."/>
            <person name="Copeland A."/>
            <person name="Barry K.W."/>
            <person name="Cichocki N."/>
            <person name="Veneault-Fourrey C."/>
            <person name="LaButti K."/>
            <person name="Lindquist E.A."/>
            <person name="Lipzen A."/>
            <person name="Lundell T."/>
            <person name="Morin E."/>
            <person name="Murat C."/>
            <person name="Riley R."/>
            <person name="Ohm R."/>
            <person name="Sun H."/>
            <person name="Tunlid A."/>
            <person name="Henrissat B."/>
            <person name="Grigoriev I.V."/>
            <person name="Hibbett D.S."/>
            <person name="Martin F."/>
        </authorList>
    </citation>
    <scope>NUCLEOTIDE SEQUENCE [LARGE SCALE GENOMIC DNA]</scope>
    <source>
        <strain evidence="2">441</strain>
    </source>
</reference>
<dbReference type="HOGENOM" id="CLU_101470_3_0_1"/>
<organism evidence="1 2">
    <name type="scientific">Pisolithus microcarpus 441</name>
    <dbReference type="NCBI Taxonomy" id="765257"/>
    <lineage>
        <taxon>Eukaryota</taxon>
        <taxon>Fungi</taxon>
        <taxon>Dikarya</taxon>
        <taxon>Basidiomycota</taxon>
        <taxon>Agaricomycotina</taxon>
        <taxon>Agaricomycetes</taxon>
        <taxon>Agaricomycetidae</taxon>
        <taxon>Boletales</taxon>
        <taxon>Sclerodermatineae</taxon>
        <taxon>Pisolithaceae</taxon>
        <taxon>Pisolithus</taxon>
    </lineage>
</organism>
<keyword evidence="2" id="KW-1185">Reference proteome</keyword>
<protein>
    <submittedName>
        <fullName evidence="1">Uncharacterized protein</fullName>
    </submittedName>
</protein>
<accession>A0A0C9XTX4</accession>
<dbReference type="AlphaFoldDB" id="A0A0C9XTX4"/>
<evidence type="ECO:0000313" key="1">
    <source>
        <dbReference type="EMBL" id="KIK15820.1"/>
    </source>
</evidence>
<evidence type="ECO:0000313" key="2">
    <source>
        <dbReference type="Proteomes" id="UP000054018"/>
    </source>
</evidence>
<proteinExistence type="predicted"/>
<dbReference type="Proteomes" id="UP000054018">
    <property type="component" value="Unassembled WGS sequence"/>
</dbReference>
<dbReference type="OrthoDB" id="2639141at2759"/>